<feature type="compositionally biased region" description="Basic and acidic residues" evidence="1">
    <location>
        <begin position="161"/>
        <end position="175"/>
    </location>
</feature>
<evidence type="ECO:0000313" key="3">
    <source>
        <dbReference type="EMBL" id="GIM12867.1"/>
    </source>
</evidence>
<dbReference type="PANTHER" id="PTHR31323">
    <property type="entry name" value="MECHANOSENSITIVE ION CHANNEL PROTEIN MSY2"/>
    <property type="match status" value="1"/>
</dbReference>
<dbReference type="Proteomes" id="UP000747110">
    <property type="component" value="Unassembled WGS sequence"/>
</dbReference>
<dbReference type="Proteomes" id="UP000722791">
    <property type="component" value="Unassembled WGS sequence"/>
</dbReference>
<evidence type="ECO:0000256" key="1">
    <source>
        <dbReference type="SAM" id="MobiDB-lite"/>
    </source>
</evidence>
<dbReference type="OrthoDB" id="550447at2759"/>
<dbReference type="EMBL" id="BNCQ01000045">
    <property type="protein sequence ID" value="GIM12867.1"/>
    <property type="molecule type" value="Genomic_DNA"/>
</dbReference>
<protein>
    <submittedName>
        <fullName evidence="2">Uncharacterized protein</fullName>
    </submittedName>
</protein>
<feature type="region of interest" description="Disordered" evidence="1">
    <location>
        <begin position="321"/>
        <end position="370"/>
    </location>
</feature>
<evidence type="ECO:0000313" key="2">
    <source>
        <dbReference type="EMBL" id="GIL80463.1"/>
    </source>
</evidence>
<feature type="compositionally biased region" description="Polar residues" evidence="1">
    <location>
        <begin position="359"/>
        <end position="369"/>
    </location>
</feature>
<feature type="compositionally biased region" description="Basic and acidic residues" evidence="1">
    <location>
        <begin position="144"/>
        <end position="154"/>
    </location>
</feature>
<feature type="region of interest" description="Disordered" evidence="1">
    <location>
        <begin position="873"/>
        <end position="894"/>
    </location>
</feature>
<keyword evidence="4" id="KW-1185">Reference proteome</keyword>
<accession>A0A8J4CIT3</accession>
<name>A0A8J4CIT3_9CHLO</name>
<dbReference type="AlphaFoldDB" id="A0A8J4CIT3"/>
<comment type="caution">
    <text evidence="2">The sequence shown here is derived from an EMBL/GenBank/DDBJ whole genome shotgun (WGS) entry which is preliminary data.</text>
</comment>
<feature type="compositionally biased region" description="Gly residues" evidence="1">
    <location>
        <begin position="212"/>
        <end position="224"/>
    </location>
</feature>
<dbReference type="GO" id="GO:0005262">
    <property type="term" value="F:calcium channel activity"/>
    <property type="evidence" value="ECO:0007669"/>
    <property type="project" value="TreeGrafter"/>
</dbReference>
<organism evidence="2 4">
    <name type="scientific">Volvox reticuliferus</name>
    <dbReference type="NCBI Taxonomy" id="1737510"/>
    <lineage>
        <taxon>Eukaryota</taxon>
        <taxon>Viridiplantae</taxon>
        <taxon>Chlorophyta</taxon>
        <taxon>core chlorophytes</taxon>
        <taxon>Chlorophyceae</taxon>
        <taxon>CS clade</taxon>
        <taxon>Chlamydomonadales</taxon>
        <taxon>Volvocaceae</taxon>
        <taxon>Volvox</taxon>
    </lineage>
</organism>
<feature type="compositionally biased region" description="Low complexity" evidence="1">
    <location>
        <begin position="277"/>
        <end position="294"/>
    </location>
</feature>
<evidence type="ECO:0000313" key="4">
    <source>
        <dbReference type="Proteomes" id="UP000747110"/>
    </source>
</evidence>
<dbReference type="EMBL" id="BNCP01000019">
    <property type="protein sequence ID" value="GIL80463.1"/>
    <property type="molecule type" value="Genomic_DNA"/>
</dbReference>
<dbReference type="GO" id="GO:0006874">
    <property type="term" value="P:intracellular calcium ion homeostasis"/>
    <property type="evidence" value="ECO:0007669"/>
    <property type="project" value="TreeGrafter"/>
</dbReference>
<feature type="compositionally biased region" description="Gly residues" evidence="1">
    <location>
        <begin position="347"/>
        <end position="358"/>
    </location>
</feature>
<feature type="compositionally biased region" description="Low complexity" evidence="1">
    <location>
        <begin position="195"/>
        <end position="211"/>
    </location>
</feature>
<feature type="region of interest" description="Disordered" evidence="1">
    <location>
        <begin position="132"/>
        <end position="294"/>
    </location>
</feature>
<sequence length="1001" mass="102774">MDLSSVLAPSKCDATARPQQLLPKGCCRGNVYWPAALARATSRATLAAVFAVPLRVHTGTRGSTSTSSPWASWNATAIFCTSLPIGGPGSKVPAAAAAVYGNRHVGDVIRTATSSPSLDVLGQSVFRVHSSHDGGNVIGSLGRGARDERRRRGQGDGSGTRPDRRIGDGGGRERMLGNGADAWTGGLEALPKAESNTNSGTSGHGSSSSVGHGSGVGGSKGGLGKNRKVAKLKKLTDAGSYPGSGGGSGAGGEQSQDGAEAFQAGGTTDTDGSSDHSATGSSAASNGATPPAGVASSAAACADAISNVVGNEDGGSLAGPCVPNGGGAKSRDSSNADYPKGAAIPTGGRGTRRGGGSGKQASATGSKSLPTRVRACRSMAELVELYHTVQREAEAAARSRASSAGAAAAAAGLAAGAAGLAAGTVWMFLAAAGSLVAGWRKRIPSGYRTIRLREAKDMRAQLSHLLAEACGLVLWAERLGPAKVCLLLSLMVVAGGRHPGAEQHLGLLVEDSLNSLEQYSSGEVALAASSFARLRYFPGTGWLETLLEATSGRLSSWRPIDLGFLLWALAKWKAKLPAAWLQEYYEAFEGCGEQVRERELAMVCWAIGVGAVGGAPRPPDSFTNRLLMEVQVRLPSFGSQGLAHIAWGLCCCDVKPPKFWLRDFTVAAKATLPYATNGMSFSNLLWALANWQGEVHPGEELLVACCKHSARWLHTLDSRGLAVTLLALSDLGHTPPVEWVGLALETAHRKLATTEPSSAVAVLWAISRFERQRAAAVAAAAAEATAMAAAGDVAAAAAVPLPPRRRRLTSLTPEELLLVADDIGFGFGLDADGRTVGSAGTPLALRPPRKWLVRYCPLIKDFAMAAAGVMPTAASRRSSVKTPTPLTAATGRGTSVPASTEVAADAAATPSRFAFAGLDTNQMLDLAVALADLYVYPGDSWMAAHEAHMALTGGGGVGGGRNGSGGRSGLTPYQLKLLMASYAALDDTAEEYAAPRAGEMY</sequence>
<feature type="compositionally biased region" description="Polar residues" evidence="1">
    <location>
        <begin position="875"/>
        <end position="887"/>
    </location>
</feature>
<dbReference type="PANTHER" id="PTHR31323:SF1">
    <property type="entry name" value="MECHANOSENSITIVE ION CHANNEL PROTEIN"/>
    <property type="match status" value="1"/>
</dbReference>
<feature type="compositionally biased region" description="Gly residues" evidence="1">
    <location>
        <begin position="242"/>
        <end position="252"/>
    </location>
</feature>
<gene>
    <name evidence="2" type="ORF">Vretifemale_9664</name>
    <name evidence="3" type="ORF">Vretimale_16093</name>
</gene>
<proteinExistence type="predicted"/>
<reference evidence="2" key="1">
    <citation type="journal article" date="2021" name="Proc. Natl. Acad. Sci. U.S.A.">
        <title>Three genomes in the algal genus Volvox reveal the fate of a haploid sex-determining region after a transition to homothallism.</title>
        <authorList>
            <person name="Yamamoto K."/>
            <person name="Hamaji T."/>
            <person name="Kawai-Toyooka H."/>
            <person name="Matsuzaki R."/>
            <person name="Takahashi F."/>
            <person name="Nishimura Y."/>
            <person name="Kawachi M."/>
            <person name="Noguchi H."/>
            <person name="Minakuchi Y."/>
            <person name="Umen J.G."/>
            <person name="Toyoda A."/>
            <person name="Nozaki H."/>
        </authorList>
    </citation>
    <scope>NUCLEOTIDE SEQUENCE</scope>
    <source>
        <strain evidence="3">NIES-3785</strain>
        <strain evidence="2">NIES-3786</strain>
    </source>
</reference>